<sequence length="90" mass="9887">MRPCEWDTEPDGFSYLSVHPNPHVEWLAAASTIIPRSNVTWLMGLSGASAAVEILILSYQHIAALLIVIVVPTILWVAFIAAAKRQPRHG</sequence>
<protein>
    <submittedName>
        <fullName evidence="2">Uncharacterized protein</fullName>
    </submittedName>
</protein>
<evidence type="ECO:0000313" key="2">
    <source>
        <dbReference type="EMBL" id="PSO07676.1"/>
    </source>
</evidence>
<keyword evidence="1" id="KW-1133">Transmembrane helix</keyword>
<organism evidence="2 3">
    <name type="scientific">Candidatus Marsarchaeota G2 archaeon BE_D</name>
    <dbReference type="NCBI Taxonomy" id="1978158"/>
    <lineage>
        <taxon>Archaea</taxon>
        <taxon>Candidatus Marsarchaeota</taxon>
        <taxon>Candidatus Marsarchaeota group 2</taxon>
    </lineage>
</organism>
<feature type="transmembrane region" description="Helical" evidence="1">
    <location>
        <begin position="62"/>
        <end position="83"/>
    </location>
</feature>
<comment type="caution">
    <text evidence="2">The sequence shown here is derived from an EMBL/GenBank/DDBJ whole genome shotgun (WGS) entry which is preliminary data.</text>
</comment>
<keyword evidence="1" id="KW-0812">Transmembrane</keyword>
<dbReference type="Proteomes" id="UP000242015">
    <property type="component" value="Unassembled WGS sequence"/>
</dbReference>
<reference evidence="2 3" key="1">
    <citation type="submission" date="2017-04" db="EMBL/GenBank/DDBJ databases">
        <title>Novel microbial lineages endemic to geothermal iron-oxide mats fill important gaps in the evolutionary history of Archaea.</title>
        <authorList>
            <person name="Jay Z.J."/>
            <person name="Beam J.P."/>
            <person name="Dlakic M."/>
            <person name="Rusch D.B."/>
            <person name="Kozubal M.A."/>
            <person name="Inskeep W.P."/>
        </authorList>
    </citation>
    <scope>NUCLEOTIDE SEQUENCE [LARGE SCALE GENOMIC DNA]</scope>
    <source>
        <strain evidence="2">BE_D</strain>
    </source>
</reference>
<keyword evidence="1" id="KW-0472">Membrane</keyword>
<dbReference type="EMBL" id="NEXF01000205">
    <property type="protein sequence ID" value="PSO07676.1"/>
    <property type="molecule type" value="Genomic_DNA"/>
</dbReference>
<proteinExistence type="predicted"/>
<gene>
    <name evidence="2" type="ORF">B9Q04_09575</name>
</gene>
<evidence type="ECO:0000256" key="1">
    <source>
        <dbReference type="SAM" id="Phobius"/>
    </source>
</evidence>
<evidence type="ECO:0000313" key="3">
    <source>
        <dbReference type="Proteomes" id="UP000242015"/>
    </source>
</evidence>
<accession>A0A2R6CA87</accession>
<dbReference type="AlphaFoldDB" id="A0A2R6CA87"/>
<name>A0A2R6CA87_9ARCH</name>
<feature type="transmembrane region" description="Helical" evidence="1">
    <location>
        <begin position="39"/>
        <end position="56"/>
    </location>
</feature>